<organism evidence="1 2">
    <name type="scientific">Tissierella pigra</name>
    <dbReference type="NCBI Taxonomy" id="2607614"/>
    <lineage>
        <taxon>Bacteria</taxon>
        <taxon>Bacillati</taxon>
        <taxon>Bacillota</taxon>
        <taxon>Tissierellia</taxon>
        <taxon>Tissierellales</taxon>
        <taxon>Tissierellaceae</taxon>
        <taxon>Tissierella</taxon>
    </lineage>
</organism>
<sequence>MYIELNEDFLLNEDKILLNNYRKFRDYNVIRLDLAEAYFLINSVVEFNNKIPNLEEDSNKQHFIKEAKLSKSHLHYAIILYTKWFTATKNKPTLKPAKFFRGINEQYLETHNYIIELRNTYIVHNEKELLGLYSVNIHIDSSNEITLSCGGLEQLTIMDPILKEFKECIKIVHNYIVANEIPKYENHLKKELIEKKIIEKLVNDNMSNLL</sequence>
<dbReference type="RefSeq" id="WP_154440430.1">
    <property type="nucleotide sequence ID" value="NZ_VUNQ01000021.1"/>
</dbReference>
<protein>
    <submittedName>
        <fullName evidence="1">Uncharacterized protein</fullName>
    </submittedName>
</protein>
<dbReference type="AlphaFoldDB" id="A0A6N7XK08"/>
<dbReference type="Proteomes" id="UP000469523">
    <property type="component" value="Unassembled WGS sequence"/>
</dbReference>
<comment type="caution">
    <text evidence="1">The sequence shown here is derived from an EMBL/GenBank/DDBJ whole genome shotgun (WGS) entry which is preliminary data.</text>
</comment>
<gene>
    <name evidence="1" type="ORF">FYJ83_10590</name>
</gene>
<name>A0A6N7XK08_9FIRM</name>
<proteinExistence type="predicted"/>
<evidence type="ECO:0000313" key="1">
    <source>
        <dbReference type="EMBL" id="MSU01916.1"/>
    </source>
</evidence>
<keyword evidence="2" id="KW-1185">Reference proteome</keyword>
<dbReference type="EMBL" id="VUNQ01000021">
    <property type="protein sequence ID" value="MSU01916.1"/>
    <property type="molecule type" value="Genomic_DNA"/>
</dbReference>
<accession>A0A6N7XK08</accession>
<evidence type="ECO:0000313" key="2">
    <source>
        <dbReference type="Proteomes" id="UP000469523"/>
    </source>
</evidence>
<reference evidence="1 2" key="1">
    <citation type="submission" date="2019-09" db="EMBL/GenBank/DDBJ databases">
        <title>In-depth cultivation of the pig gut microbiome towards novel bacterial diversity and tailored functional studies.</title>
        <authorList>
            <person name="Wylensek D."/>
            <person name="Hitch T.C.A."/>
            <person name="Clavel T."/>
        </authorList>
    </citation>
    <scope>NUCLEOTIDE SEQUENCE [LARGE SCALE GENOMIC DNA]</scope>
    <source>
        <strain evidence="1 2">WCA3-693-APC-4?</strain>
    </source>
</reference>